<dbReference type="CDD" id="cd07185">
    <property type="entry name" value="OmpA_C-like"/>
    <property type="match status" value="1"/>
</dbReference>
<evidence type="ECO:0000256" key="5">
    <source>
        <dbReference type="SAM" id="Coils"/>
    </source>
</evidence>
<dbReference type="PANTHER" id="PTHR30329:SF21">
    <property type="entry name" value="LIPOPROTEIN YIAD-RELATED"/>
    <property type="match status" value="1"/>
</dbReference>
<feature type="chain" id="PRO_5046968929" description="OmpA-like domain-containing protein" evidence="6">
    <location>
        <begin position="31"/>
        <end position="270"/>
    </location>
</feature>
<keyword evidence="3" id="KW-0998">Cell outer membrane</keyword>
<gene>
    <name evidence="8" type="ORF">tinsulaeT_00830</name>
</gene>
<reference evidence="8 9" key="1">
    <citation type="submission" date="2023-03" db="EMBL/GenBank/DDBJ databases">
        <title>Draft genome sequence of Thalassotalea insulae KCTC 62186T.</title>
        <authorList>
            <person name="Sawabe T."/>
        </authorList>
    </citation>
    <scope>NUCLEOTIDE SEQUENCE [LARGE SCALE GENOMIC DNA]</scope>
    <source>
        <strain evidence="8 9">KCTC 62186</strain>
    </source>
</reference>
<dbReference type="InterPro" id="IPR022511">
    <property type="entry name" value="PdsO"/>
</dbReference>
<dbReference type="InterPro" id="IPR050330">
    <property type="entry name" value="Bact_OuterMem_StrucFunc"/>
</dbReference>
<proteinExistence type="predicted"/>
<evidence type="ECO:0000256" key="6">
    <source>
        <dbReference type="SAM" id="SignalP"/>
    </source>
</evidence>
<evidence type="ECO:0000313" key="9">
    <source>
        <dbReference type="Proteomes" id="UP001157186"/>
    </source>
</evidence>
<dbReference type="InterPro" id="IPR006665">
    <property type="entry name" value="OmpA-like"/>
</dbReference>
<keyword evidence="9" id="KW-1185">Reference proteome</keyword>
<dbReference type="Pfam" id="PF00691">
    <property type="entry name" value="OmpA"/>
    <property type="match status" value="1"/>
</dbReference>
<evidence type="ECO:0000256" key="2">
    <source>
        <dbReference type="ARBA" id="ARBA00023136"/>
    </source>
</evidence>
<dbReference type="PANTHER" id="PTHR30329">
    <property type="entry name" value="STATOR ELEMENT OF FLAGELLAR MOTOR COMPLEX"/>
    <property type="match status" value="1"/>
</dbReference>
<dbReference type="Gene3D" id="3.30.1330.60">
    <property type="entry name" value="OmpA-like domain"/>
    <property type="match status" value="1"/>
</dbReference>
<accession>A0ABQ6GL45</accession>
<keyword evidence="2 4" id="KW-0472">Membrane</keyword>
<dbReference type="InterPro" id="IPR006664">
    <property type="entry name" value="OMP_bac"/>
</dbReference>
<feature type="coiled-coil region" evidence="5">
    <location>
        <begin position="91"/>
        <end position="125"/>
    </location>
</feature>
<feature type="signal peptide" evidence="6">
    <location>
        <begin position="1"/>
        <end position="30"/>
    </location>
</feature>
<keyword evidence="6" id="KW-0732">Signal</keyword>
<name>A0ABQ6GL45_9GAMM</name>
<dbReference type="Proteomes" id="UP001157186">
    <property type="component" value="Unassembled WGS sequence"/>
</dbReference>
<keyword evidence="5" id="KW-0175">Coiled coil</keyword>
<dbReference type="NCBIfam" id="TIGR03789">
    <property type="entry name" value="pdsO"/>
    <property type="match status" value="1"/>
</dbReference>
<evidence type="ECO:0000313" key="8">
    <source>
        <dbReference type="EMBL" id="GLX76743.1"/>
    </source>
</evidence>
<dbReference type="PROSITE" id="PS51123">
    <property type="entry name" value="OMPA_2"/>
    <property type="match status" value="1"/>
</dbReference>
<feature type="domain" description="OmpA-like" evidence="7">
    <location>
        <begin position="141"/>
        <end position="258"/>
    </location>
</feature>
<evidence type="ECO:0000256" key="1">
    <source>
        <dbReference type="ARBA" id="ARBA00004442"/>
    </source>
</evidence>
<evidence type="ECO:0000256" key="4">
    <source>
        <dbReference type="PROSITE-ProRule" id="PRU00473"/>
    </source>
</evidence>
<dbReference type="SUPFAM" id="SSF103088">
    <property type="entry name" value="OmpA-like"/>
    <property type="match status" value="1"/>
</dbReference>
<protein>
    <recommendedName>
        <fullName evidence="7">OmpA-like domain-containing protein</fullName>
    </recommendedName>
</protein>
<dbReference type="RefSeq" id="WP_284242535.1">
    <property type="nucleotide sequence ID" value="NZ_BSST01000001.1"/>
</dbReference>
<dbReference type="InterPro" id="IPR036737">
    <property type="entry name" value="OmpA-like_sf"/>
</dbReference>
<evidence type="ECO:0000256" key="3">
    <source>
        <dbReference type="ARBA" id="ARBA00023237"/>
    </source>
</evidence>
<sequence>MAILTRPTLFKSNALTCALLLTLVTTPVMADEASAKVTPVLDRQTLAEQQKRNENIGFGTGMVVGAIAAGPIGAIVSSVIGVLTANHINVVDEKEQLAVQLDNQQNEYQAALSRYQRQLQLAEQSYQDELLSLQQKQQLASQLQAENLLMSLQFSTGSSEIKQHYLPQISSLAKLLQQSPNVNVDLSGYTDLQGSDELNHALSIARVNSVKKALIEQGIEPERISLYAFGEQAPVVANNERQVSFYDRRVVIKLQPNGMDQPNQHTVSNN</sequence>
<evidence type="ECO:0000259" key="7">
    <source>
        <dbReference type="PROSITE" id="PS51123"/>
    </source>
</evidence>
<dbReference type="PRINTS" id="PR01021">
    <property type="entry name" value="OMPADOMAIN"/>
</dbReference>
<comment type="subcellular location">
    <subcellularLocation>
        <location evidence="1">Cell outer membrane</location>
    </subcellularLocation>
</comment>
<dbReference type="EMBL" id="BSST01000001">
    <property type="protein sequence ID" value="GLX76743.1"/>
    <property type="molecule type" value="Genomic_DNA"/>
</dbReference>
<comment type="caution">
    <text evidence="8">The sequence shown here is derived from an EMBL/GenBank/DDBJ whole genome shotgun (WGS) entry which is preliminary data.</text>
</comment>
<organism evidence="8 9">
    <name type="scientific">Thalassotalea insulae</name>
    <dbReference type="NCBI Taxonomy" id="2056778"/>
    <lineage>
        <taxon>Bacteria</taxon>
        <taxon>Pseudomonadati</taxon>
        <taxon>Pseudomonadota</taxon>
        <taxon>Gammaproteobacteria</taxon>
        <taxon>Alteromonadales</taxon>
        <taxon>Colwelliaceae</taxon>
        <taxon>Thalassotalea</taxon>
    </lineage>
</organism>